<keyword evidence="1" id="KW-1133">Transmembrane helix</keyword>
<sequence length="1778" mass="195937">MQVAHVDSSASLLVAARLSRWHHVALVVGVVAAAASFAVTIAYMHVVQSYVENDYFWTDFNAAAQAFMADVYNAQLWKVSTDDVAPLALFTPDEALAKDYSALDAATTIQVTRNRRLAAEELTNVAFAVASLRVQTIRKSARSLTCHCWLDFDRRWEVAFTTKRQQRCHARFADNGAVYLEALLRNTVWDKWYPTWGAHFEVAYGNALREAVGGAAWLERTKAAVTSTSVEAEVAFWTDKNVSRYTIAWHNHQEIAFDGSVAVRTVFATFSIPLHHTISQWGLWTSGLASQGVWNGFLYAGDVNASLVRSASNSFVRLPDSKNVEMWTGGYPDTVWSVLLHEVVGPIGSLDLLYVQPPQSLLQLHTLLHKALAHDIQQHHLTTPWSKSIFAMVPPHWRGHTYAGGNPLCYMGTLRSYVQQSIGFDDGCARPYPQMTVESTFVNVVMAQWLVHSFFQRDVMPKAICALTGSDTAGACEERMLAAKQFIADWRAVSSRTDDVMATLAPIARHETSQLNVGLMQYASRNGTSLILHQNLLDNDPAWAVFGWLHVLDWVQGAREVVAMDGDESTVVLISKQYNPESFVFDPLATPNRFAFAMWMLLWYGNGVLFAVVGVAMLAAVVHRRAMSVRHLLTAYRVAGVVWMGRPLLMLRGLTAMTLLSTAKIKLVTRNGYTSFFMQPRQFWETFVVAGEALWLTYAVNDVLSLFTGRHTMQCGVVSGALVWATSIVLDLASPVVATASTTRECISTNMEVQLACVFGYVDIGSFDRFVLLCVVHVASIVLAWGMAMVVDAKTTPSKVPVIIPAVASAHFGRHDASELDFGVACSIFSGILPFRTKKLACDFSVLLWVVLPSIEGSHVFRAPTLRLKPQLSTKSVLGPSHDLVQRPSPALLTSHRFRAVVGLVFLVVSAGSSASFFFVTESKISNTFLWEGLNSTGMQAFLIDWFNVEGATQRGRVVLNASDVQLQAWYNGSATAVASSQYAANTAHFHDVALPAIINGIQSTPPCDLPWVATQFCWVDFRRRWGVANTASRQQRCDQGMRSNGAVYMESLLRNTDMVAFRSCWGGAVDVGLVRELRKTAEGIEWVHDVMAAPRPLADEVAYWTLHNITRFTLQWQNYKLIGLVETLVVESALGMSSPITMKASKGKFRFDLETSRKMYWAWGGDLAAVATNLTMAGGSLIRTSAGFFLQNTTSEAIVTKTNLISQPLDPGLALVRSVLGPFGSVDMFHVGCPPSLLRLVRLFLDLDQRTMVAALAAQRPLPTSSDAMSPTPTPWQQYALARGGSLLCPVNGGSLPMAQGMFTLLSMDMPCGRYTWEVFPTGRRGLTFSVLAWGAPSKCMSVGLCVALEDACAKTAAASGECVENYMAVIEWTKEYVAASARTDLHQSALDVKAELLALNLELVQYAQRTASSPLELLRATLFDPVDVYFELTAWQIVFEWAMGYREVVAFHGDSGAMTVVSAYSIFSTTQPNPLEIPTTGSFYCVLCLQYTTAVIFAVTAITILFTVVSKGHIEGFNMVEVNRMAGIVWVGRPLLTLRSLVAICLLATSSVQLASSGSFTRIASNTHHGWATTVLSSSETCWLVIVITDVAMAVTKDYTNKYSLYSSVVATILATLLSVMYPVHPTFVLQRECKTPQVNFQVECVAGVVQIGSFPRVIQLVALTSAVVIVCYAWERWRNPNFLLPQHTTSLLLPAGAVYLYHKEPWIYKGTLYLDKASAFMCGLIAISYKRQMFVLDIKTWRLHAIAIDEGLYPRHMSMTSLQELSMASAVPLID</sequence>
<feature type="transmembrane region" description="Helical" evidence="1">
    <location>
        <begin position="712"/>
        <end position="730"/>
    </location>
</feature>
<feature type="transmembrane region" description="Helical" evidence="1">
    <location>
        <begin position="596"/>
        <end position="622"/>
    </location>
</feature>
<dbReference type="Proteomes" id="UP000285060">
    <property type="component" value="Unassembled WGS sequence"/>
</dbReference>
<feature type="transmembrane region" description="Helical" evidence="1">
    <location>
        <begin position="21"/>
        <end position="44"/>
    </location>
</feature>
<feature type="transmembrane region" description="Helical" evidence="1">
    <location>
        <begin position="1605"/>
        <end position="1624"/>
    </location>
</feature>
<feature type="transmembrane region" description="Helical" evidence="1">
    <location>
        <begin position="1491"/>
        <end position="1511"/>
    </location>
</feature>
<feature type="transmembrane region" description="Helical" evidence="1">
    <location>
        <begin position="770"/>
        <end position="791"/>
    </location>
</feature>
<gene>
    <name evidence="2" type="ORF">DYB32_008516</name>
</gene>
<evidence type="ECO:0000256" key="1">
    <source>
        <dbReference type="SAM" id="Phobius"/>
    </source>
</evidence>
<accession>A0A3R7A479</accession>
<proteinExistence type="predicted"/>
<keyword evidence="1" id="KW-0812">Transmembrane</keyword>
<keyword evidence="1" id="KW-0472">Membrane</keyword>
<name>A0A3R7A479_9STRA</name>
<feature type="transmembrane region" description="Helical" evidence="1">
    <location>
        <begin position="1660"/>
        <end position="1678"/>
    </location>
</feature>
<evidence type="ECO:0000313" key="2">
    <source>
        <dbReference type="EMBL" id="RHY25098.1"/>
    </source>
</evidence>
<dbReference type="VEuPathDB" id="FungiDB:H310_08761"/>
<evidence type="ECO:0008006" key="4">
    <source>
        <dbReference type="Google" id="ProtNLM"/>
    </source>
</evidence>
<reference evidence="2 3" key="1">
    <citation type="submission" date="2018-08" db="EMBL/GenBank/DDBJ databases">
        <title>Aphanomyces genome sequencing and annotation.</title>
        <authorList>
            <person name="Minardi D."/>
            <person name="Oidtmann B."/>
            <person name="Van Der Giezen M."/>
            <person name="Studholme D.J."/>
        </authorList>
    </citation>
    <scope>NUCLEOTIDE SEQUENCE [LARGE SCALE GENOMIC DNA]</scope>
    <source>
        <strain evidence="2 3">NJM0002</strain>
    </source>
</reference>
<keyword evidence="3" id="KW-1185">Reference proteome</keyword>
<protein>
    <recommendedName>
        <fullName evidence="4">Transmembrane protein</fullName>
    </recommendedName>
</protein>
<comment type="caution">
    <text evidence="2">The sequence shown here is derived from an EMBL/GenBank/DDBJ whole genome shotgun (WGS) entry which is preliminary data.</text>
</comment>
<evidence type="ECO:0000313" key="3">
    <source>
        <dbReference type="Proteomes" id="UP000285060"/>
    </source>
</evidence>
<feature type="transmembrane region" description="Helical" evidence="1">
    <location>
        <begin position="900"/>
        <end position="920"/>
    </location>
</feature>
<dbReference type="EMBL" id="QUSY01001397">
    <property type="protein sequence ID" value="RHY25098.1"/>
    <property type="molecule type" value="Genomic_DNA"/>
</dbReference>
<organism evidence="2 3">
    <name type="scientific">Aphanomyces invadans</name>
    <dbReference type="NCBI Taxonomy" id="157072"/>
    <lineage>
        <taxon>Eukaryota</taxon>
        <taxon>Sar</taxon>
        <taxon>Stramenopiles</taxon>
        <taxon>Oomycota</taxon>
        <taxon>Saprolegniomycetes</taxon>
        <taxon>Saprolegniales</taxon>
        <taxon>Verrucalvaceae</taxon>
        <taxon>Aphanomyces</taxon>
    </lineage>
</organism>